<dbReference type="AlphaFoldDB" id="A0A0G1RNI7"/>
<keyword evidence="1" id="KW-0812">Transmembrane</keyword>
<evidence type="ECO:0000313" key="3">
    <source>
        <dbReference type="EMBL" id="KKU22490.1"/>
    </source>
</evidence>
<dbReference type="Pfam" id="PF18920">
    <property type="entry name" value="DUF5671"/>
    <property type="match status" value="1"/>
</dbReference>
<feature type="transmembrane region" description="Helical" evidence="1">
    <location>
        <begin position="16"/>
        <end position="40"/>
    </location>
</feature>
<evidence type="ECO:0000259" key="2">
    <source>
        <dbReference type="Pfam" id="PF18920"/>
    </source>
</evidence>
<evidence type="ECO:0000256" key="1">
    <source>
        <dbReference type="SAM" id="Phobius"/>
    </source>
</evidence>
<feature type="transmembrane region" description="Helical" evidence="1">
    <location>
        <begin position="165"/>
        <end position="185"/>
    </location>
</feature>
<sequence>MNTSIESGGSTARDTFLYLLSLITLVASAVSFGVLIYQFIDIAFPDALQSGYRAFNVSYDTIRMAIAALIVVFPVFFWTNVVLHRDVVSDPEKRNLRIRRWLLYFTIFVAGLVMIGDLVTLINNFLSGDLTRAFILKVITIFFIAGSTFFYYLSELKNRSYPRQAFRSVIIAVIALALGYGFYVAGSPQNQRLVRFDNQKINDLQIIQSQLVYYWQQKGSLPTNLEGLNDPISGFIMPKDPQTGEMYGYHLKANRSFELCANFNKENKDDYIMPHTGYPATNWQHGAGPTCFERTIDQTLYPIKRPVGSDL</sequence>
<proteinExistence type="predicted"/>
<accession>A0A0G1RNI7</accession>
<keyword evidence="1" id="KW-1133">Transmembrane helix</keyword>
<feature type="transmembrane region" description="Helical" evidence="1">
    <location>
        <begin position="61"/>
        <end position="81"/>
    </location>
</feature>
<comment type="caution">
    <text evidence="3">The sequence shown here is derived from an EMBL/GenBank/DDBJ whole genome shotgun (WGS) entry which is preliminary data.</text>
</comment>
<dbReference type="EMBL" id="LCLS01000001">
    <property type="protein sequence ID" value="KKU22490.1"/>
    <property type="molecule type" value="Genomic_DNA"/>
</dbReference>
<keyword evidence="1" id="KW-0472">Membrane</keyword>
<name>A0A0G1RNI7_9BACT</name>
<evidence type="ECO:0000313" key="4">
    <source>
        <dbReference type="Proteomes" id="UP000034107"/>
    </source>
</evidence>
<dbReference type="Proteomes" id="UP000034107">
    <property type="component" value="Unassembled WGS sequence"/>
</dbReference>
<feature type="transmembrane region" description="Helical" evidence="1">
    <location>
        <begin position="101"/>
        <end position="122"/>
    </location>
</feature>
<protein>
    <recommendedName>
        <fullName evidence="2">DUF5671 domain-containing protein</fullName>
    </recommendedName>
</protein>
<dbReference type="InterPro" id="IPR043728">
    <property type="entry name" value="DUF5671"/>
</dbReference>
<feature type="transmembrane region" description="Helical" evidence="1">
    <location>
        <begin position="134"/>
        <end position="153"/>
    </location>
</feature>
<reference evidence="3 4" key="1">
    <citation type="journal article" date="2015" name="Nature">
        <title>rRNA introns, odd ribosomes, and small enigmatic genomes across a large radiation of phyla.</title>
        <authorList>
            <person name="Brown C.T."/>
            <person name="Hug L.A."/>
            <person name="Thomas B.C."/>
            <person name="Sharon I."/>
            <person name="Castelle C.J."/>
            <person name="Singh A."/>
            <person name="Wilkins M.J."/>
            <person name="Williams K.H."/>
            <person name="Banfield J.F."/>
        </authorList>
    </citation>
    <scope>NUCLEOTIDE SEQUENCE [LARGE SCALE GENOMIC DNA]</scope>
</reference>
<feature type="domain" description="DUF5671" evidence="2">
    <location>
        <begin position="15"/>
        <end position="150"/>
    </location>
</feature>
<organism evidence="3 4">
    <name type="scientific">Candidatus Nomurabacteria bacterium GW2011_GWA1_46_11</name>
    <dbReference type="NCBI Taxonomy" id="1618732"/>
    <lineage>
        <taxon>Bacteria</taxon>
        <taxon>Candidatus Nomuraibacteriota</taxon>
    </lineage>
</organism>
<gene>
    <name evidence="3" type="ORF">UX31_C0001G0008</name>
</gene>